<dbReference type="RefSeq" id="WP_183869141.1">
    <property type="nucleotide sequence ID" value="NZ_JACHCF010000010.1"/>
</dbReference>
<evidence type="ECO:0000259" key="2">
    <source>
        <dbReference type="PROSITE" id="PS51192"/>
    </source>
</evidence>
<dbReference type="PROSITE" id="PS51192">
    <property type="entry name" value="HELICASE_ATP_BIND_1"/>
    <property type="match status" value="1"/>
</dbReference>
<keyword evidence="3" id="KW-0378">Hydrolase</keyword>
<keyword evidence="3" id="KW-0347">Helicase</keyword>
<dbReference type="GO" id="GO:0003677">
    <property type="term" value="F:DNA binding"/>
    <property type="evidence" value="ECO:0007669"/>
    <property type="project" value="InterPro"/>
</dbReference>
<dbReference type="Proteomes" id="UP000537718">
    <property type="component" value="Unassembled WGS sequence"/>
</dbReference>
<evidence type="ECO:0000256" key="1">
    <source>
        <dbReference type="SAM" id="Phobius"/>
    </source>
</evidence>
<feature type="transmembrane region" description="Helical" evidence="1">
    <location>
        <begin position="684"/>
        <end position="707"/>
    </location>
</feature>
<keyword evidence="1" id="KW-1133">Transmembrane helix</keyword>
<keyword evidence="1" id="KW-0812">Transmembrane</keyword>
<reference evidence="3 4" key="1">
    <citation type="submission" date="2020-08" db="EMBL/GenBank/DDBJ databases">
        <title>Genomic Encyclopedia of Type Strains, Phase IV (KMG-V): Genome sequencing to study the core and pangenomes of soil and plant-associated prokaryotes.</title>
        <authorList>
            <person name="Whitman W."/>
        </authorList>
    </citation>
    <scope>NUCLEOTIDE SEQUENCE [LARGE SCALE GENOMIC DNA]</scope>
    <source>
        <strain evidence="3 4">MP7CTX6</strain>
    </source>
</reference>
<accession>A0A7W9DMA8</accession>
<evidence type="ECO:0000313" key="4">
    <source>
        <dbReference type="Proteomes" id="UP000537718"/>
    </source>
</evidence>
<dbReference type="InterPro" id="IPR050742">
    <property type="entry name" value="Helicase_Restrict-Modif_Enz"/>
</dbReference>
<name>A0A7W9DMA8_9SPHI</name>
<dbReference type="Gene3D" id="3.40.50.300">
    <property type="entry name" value="P-loop containing nucleotide triphosphate hydrolases"/>
    <property type="match status" value="2"/>
</dbReference>
<organism evidence="3 4">
    <name type="scientific">Pedobacter cryoconitis</name>
    <dbReference type="NCBI Taxonomy" id="188932"/>
    <lineage>
        <taxon>Bacteria</taxon>
        <taxon>Pseudomonadati</taxon>
        <taxon>Bacteroidota</taxon>
        <taxon>Sphingobacteriia</taxon>
        <taxon>Sphingobacteriales</taxon>
        <taxon>Sphingobacteriaceae</taxon>
        <taxon>Pedobacter</taxon>
    </lineage>
</organism>
<dbReference type="Pfam" id="PF04851">
    <property type="entry name" value="ResIII"/>
    <property type="match status" value="1"/>
</dbReference>
<dbReference type="InterPro" id="IPR006935">
    <property type="entry name" value="Helicase/UvrB_N"/>
</dbReference>
<keyword evidence="1" id="KW-0472">Membrane</keyword>
<dbReference type="SUPFAM" id="SSF52540">
    <property type="entry name" value="P-loop containing nucleoside triphosphate hydrolases"/>
    <property type="match status" value="1"/>
</dbReference>
<keyword evidence="3" id="KW-0547">Nucleotide-binding</keyword>
<dbReference type="SMART" id="SM00487">
    <property type="entry name" value="DEXDc"/>
    <property type="match status" value="1"/>
</dbReference>
<sequence>MIEFPKDIRFKYSWRKYQQRVFDQLDRYLTDGHLHVIAPPGSGKTILGLEVALRLNQPVLILAPTIAIRAQWIQRFSELFLSNDEIPGWISTDIRKPGFMTVVTYQALHAACNNLCIDETETEEEIEETKTENSDNRNLDQIVKGLIEQKVRTIIVDEAHHLKNEWWKTLTKVKNQIKPVIVGLTATPPYDVSVNEWQRYLELNGPVDIEISVPELVIEGDLCPHQDYIHFTLPTADDVQSIQTFRKNVSGLYLEIKADETLIFALENWAVWIEPAAYLEWIYENFSSYAACLIFLKACGREIPDGHLEVIGDKKFNVPILDYTWIETLLQFYLFDNTHFNTFQEHQRKLENRLIHHGIIEGKQVSFWHNKKVTGFLTSSTNKLNSIKEIADFEYQRMNTALRMVILSDYIRKEFYVNASENIMELNKIGVMPVFEKLRRNNPANMKIGVLTGSIVILPKTACAAFEVLSKAAGCLKINASVVPFDPDYLLIQVEGNLRNSIIQLVTAIFQAGGIEILIGTKSLLGEGWDAPAINSLILASFVGSFVLSNQMRGRAIRTQKDNPGKTANIWHLVCIDPTSVMGGDDFEVLKRRFRGFVGVSFQGKSGIENGLGRLNIPDRIHEVKEIALRNKETFIGAGDRESLKENWNTALKSGVALVEEIRVPFSDRAPYQKIKKMYLNKTMAYLFAELFFGLLSFGADMVRLFFRSLRYMKTPESFFKWLMLAGFLGLIFCGKQLYTAARLYLKYRDISKDVFQISNVLLKSLIKAKVIHSDPSKLEIIAVHDSYGAIYCHLAGGTTFENSVFIKALKEVLEEIDNPRYVIVRKSRLFSFFSQKDYHALPEILARNKELAEYFTGQWKSLVGPCNLIFTRTLKGRKLLLQSRMQALSSQFTKKTGQVNKWK</sequence>
<dbReference type="CDD" id="cd18785">
    <property type="entry name" value="SF2_C"/>
    <property type="match status" value="1"/>
</dbReference>
<dbReference type="GO" id="GO:0005524">
    <property type="term" value="F:ATP binding"/>
    <property type="evidence" value="ECO:0007669"/>
    <property type="project" value="InterPro"/>
</dbReference>
<dbReference type="PANTHER" id="PTHR47396:SF1">
    <property type="entry name" value="ATP-DEPENDENT HELICASE IRC3-RELATED"/>
    <property type="match status" value="1"/>
</dbReference>
<dbReference type="GO" id="GO:0004386">
    <property type="term" value="F:helicase activity"/>
    <property type="evidence" value="ECO:0007669"/>
    <property type="project" value="UniProtKB-KW"/>
</dbReference>
<keyword evidence="3" id="KW-0067">ATP-binding</keyword>
<dbReference type="AlphaFoldDB" id="A0A7W9DMA8"/>
<dbReference type="EMBL" id="JACHCF010000010">
    <property type="protein sequence ID" value="MBB5623005.1"/>
    <property type="molecule type" value="Genomic_DNA"/>
</dbReference>
<proteinExistence type="predicted"/>
<dbReference type="InterPro" id="IPR027417">
    <property type="entry name" value="P-loop_NTPase"/>
</dbReference>
<dbReference type="GO" id="GO:0005829">
    <property type="term" value="C:cytosol"/>
    <property type="evidence" value="ECO:0007669"/>
    <property type="project" value="TreeGrafter"/>
</dbReference>
<comment type="caution">
    <text evidence="3">The sequence shown here is derived from an EMBL/GenBank/DDBJ whole genome shotgun (WGS) entry which is preliminary data.</text>
</comment>
<dbReference type="PANTHER" id="PTHR47396">
    <property type="entry name" value="TYPE I RESTRICTION ENZYME ECOKI R PROTEIN"/>
    <property type="match status" value="1"/>
</dbReference>
<dbReference type="GO" id="GO:0016787">
    <property type="term" value="F:hydrolase activity"/>
    <property type="evidence" value="ECO:0007669"/>
    <property type="project" value="InterPro"/>
</dbReference>
<feature type="domain" description="Helicase ATP-binding" evidence="2">
    <location>
        <begin position="25"/>
        <end position="206"/>
    </location>
</feature>
<feature type="transmembrane region" description="Helical" evidence="1">
    <location>
        <begin position="719"/>
        <end position="739"/>
    </location>
</feature>
<gene>
    <name evidence="3" type="ORF">HDE69_004087</name>
</gene>
<dbReference type="InterPro" id="IPR014001">
    <property type="entry name" value="Helicase_ATP-bd"/>
</dbReference>
<evidence type="ECO:0000313" key="3">
    <source>
        <dbReference type="EMBL" id="MBB5623005.1"/>
    </source>
</evidence>
<protein>
    <submittedName>
        <fullName evidence="3">Superfamily II DNA or RNA helicase</fullName>
    </submittedName>
</protein>